<evidence type="ECO:0000313" key="2">
    <source>
        <dbReference type="EMBL" id="EIW74265.1"/>
    </source>
</evidence>
<feature type="compositionally biased region" description="Basic and acidic residues" evidence="1">
    <location>
        <begin position="111"/>
        <end position="137"/>
    </location>
</feature>
<dbReference type="GeneID" id="19204263"/>
<evidence type="ECO:0000256" key="1">
    <source>
        <dbReference type="SAM" id="MobiDB-lite"/>
    </source>
</evidence>
<dbReference type="Proteomes" id="UP000053558">
    <property type="component" value="Unassembled WGS sequence"/>
</dbReference>
<gene>
    <name evidence="2" type="ORF">CONPUDRAFT_160308</name>
</gene>
<keyword evidence="3" id="KW-1185">Reference proteome</keyword>
<dbReference type="SUPFAM" id="SSF47095">
    <property type="entry name" value="HMG-box"/>
    <property type="match status" value="2"/>
</dbReference>
<dbReference type="AlphaFoldDB" id="R7SEJ3"/>
<dbReference type="EMBL" id="JH711593">
    <property type="protein sequence ID" value="EIW74265.1"/>
    <property type="molecule type" value="Genomic_DNA"/>
</dbReference>
<organism evidence="2 3">
    <name type="scientific">Coniophora puteana (strain RWD-64-598)</name>
    <name type="common">Brown rot fungus</name>
    <dbReference type="NCBI Taxonomy" id="741705"/>
    <lineage>
        <taxon>Eukaryota</taxon>
        <taxon>Fungi</taxon>
        <taxon>Dikarya</taxon>
        <taxon>Basidiomycota</taxon>
        <taxon>Agaricomycotina</taxon>
        <taxon>Agaricomycetes</taxon>
        <taxon>Agaricomycetidae</taxon>
        <taxon>Boletales</taxon>
        <taxon>Coniophorineae</taxon>
        <taxon>Coniophoraceae</taxon>
        <taxon>Coniophora</taxon>
    </lineage>
</organism>
<protein>
    <recommendedName>
        <fullName evidence="4">HMG box domain-containing protein</fullName>
    </recommendedName>
</protein>
<dbReference type="eggNOG" id="KOG0381">
    <property type="taxonomic scope" value="Eukaryota"/>
</dbReference>
<dbReference type="InterPro" id="IPR036910">
    <property type="entry name" value="HMG_box_dom_sf"/>
</dbReference>
<evidence type="ECO:0008006" key="4">
    <source>
        <dbReference type="Google" id="ProtNLM"/>
    </source>
</evidence>
<accession>R7SEJ3</accession>
<reference evidence="3" key="1">
    <citation type="journal article" date="2012" name="Science">
        <title>The Paleozoic origin of enzymatic lignin decomposition reconstructed from 31 fungal genomes.</title>
        <authorList>
            <person name="Floudas D."/>
            <person name="Binder M."/>
            <person name="Riley R."/>
            <person name="Barry K."/>
            <person name="Blanchette R.A."/>
            <person name="Henrissat B."/>
            <person name="Martinez A.T."/>
            <person name="Otillar R."/>
            <person name="Spatafora J.W."/>
            <person name="Yadav J.S."/>
            <person name="Aerts A."/>
            <person name="Benoit I."/>
            <person name="Boyd A."/>
            <person name="Carlson A."/>
            <person name="Copeland A."/>
            <person name="Coutinho P.M."/>
            <person name="de Vries R.P."/>
            <person name="Ferreira P."/>
            <person name="Findley K."/>
            <person name="Foster B."/>
            <person name="Gaskell J."/>
            <person name="Glotzer D."/>
            <person name="Gorecki P."/>
            <person name="Heitman J."/>
            <person name="Hesse C."/>
            <person name="Hori C."/>
            <person name="Igarashi K."/>
            <person name="Jurgens J.A."/>
            <person name="Kallen N."/>
            <person name="Kersten P."/>
            <person name="Kohler A."/>
            <person name="Kuees U."/>
            <person name="Kumar T.K.A."/>
            <person name="Kuo A."/>
            <person name="LaButti K."/>
            <person name="Larrondo L.F."/>
            <person name="Lindquist E."/>
            <person name="Ling A."/>
            <person name="Lombard V."/>
            <person name="Lucas S."/>
            <person name="Lundell T."/>
            <person name="Martin R."/>
            <person name="McLaughlin D.J."/>
            <person name="Morgenstern I."/>
            <person name="Morin E."/>
            <person name="Murat C."/>
            <person name="Nagy L.G."/>
            <person name="Nolan M."/>
            <person name="Ohm R.A."/>
            <person name="Patyshakuliyeva A."/>
            <person name="Rokas A."/>
            <person name="Ruiz-Duenas F.J."/>
            <person name="Sabat G."/>
            <person name="Salamov A."/>
            <person name="Samejima M."/>
            <person name="Schmutz J."/>
            <person name="Slot J.C."/>
            <person name="St John F."/>
            <person name="Stenlid J."/>
            <person name="Sun H."/>
            <person name="Sun S."/>
            <person name="Syed K."/>
            <person name="Tsang A."/>
            <person name="Wiebenga A."/>
            <person name="Young D."/>
            <person name="Pisabarro A."/>
            <person name="Eastwood D.C."/>
            <person name="Martin F."/>
            <person name="Cullen D."/>
            <person name="Grigoriev I.V."/>
            <person name="Hibbett D.S."/>
        </authorList>
    </citation>
    <scope>NUCLEOTIDE SEQUENCE [LARGE SCALE GENOMIC DNA]</scope>
    <source>
        <strain evidence="3">RWD-64-598 SS2</strain>
    </source>
</reference>
<evidence type="ECO:0000313" key="3">
    <source>
        <dbReference type="Proteomes" id="UP000053558"/>
    </source>
</evidence>
<sequence>MRYSRHPMWWVAVPTSRGGTATHPIGKWLYPTRDLLYQTAEWVPTTLLSDHLTTIPHLNQLIAPGAAAASLANALGSSLASSPPSSMVALPRQGLSLPLPHSVPFNGPRRSRLDPPRASHERERVTSGFSDHQDHRPPQHRSIVPGLVGLHSVPDSVLPSASLGNAAALAAPSLSLPHEYALPGSVLVPVTSASAFTKPPDRQRLIFAGKQLGRMSLRQPRKPVKTLQTSVLKPPPKACAFRRIGSNAAKEAGQEYAELSAAEKEPYKRKSAALKQERERQNAKYMKTLTPDDIKRENAYRTVQRKASKSRKSNFKDPNAPKKPLSAYFMFLQRIRSDPALVREVFGDELEFLSAFFVTVQYTIYDTSTM</sequence>
<dbReference type="KEGG" id="cput:CONPUDRAFT_160308"/>
<dbReference type="RefSeq" id="XP_007775621.1">
    <property type="nucleotide sequence ID" value="XM_007777431.1"/>
</dbReference>
<name>R7SEJ3_CONPW</name>
<dbReference type="OrthoDB" id="5550281at2759"/>
<proteinExistence type="predicted"/>
<dbReference type="CDD" id="cd00084">
    <property type="entry name" value="HMG-box_SF"/>
    <property type="match status" value="1"/>
</dbReference>
<dbReference type="Gene3D" id="1.10.30.10">
    <property type="entry name" value="High mobility group box domain"/>
    <property type="match status" value="2"/>
</dbReference>
<feature type="region of interest" description="Disordered" evidence="1">
    <location>
        <begin position="99"/>
        <end position="138"/>
    </location>
</feature>